<feature type="transmembrane region" description="Helical" evidence="9">
    <location>
        <begin position="389"/>
        <end position="411"/>
    </location>
</feature>
<dbReference type="EMBL" id="BIMN01000002">
    <property type="protein sequence ID" value="GCE63416.1"/>
    <property type="molecule type" value="Genomic_DNA"/>
</dbReference>
<dbReference type="InterPro" id="IPR038076">
    <property type="entry name" value="MgtE_N_sf"/>
</dbReference>
<dbReference type="GO" id="GO:0015095">
    <property type="term" value="F:magnesium ion transmembrane transporter activity"/>
    <property type="evidence" value="ECO:0007669"/>
    <property type="project" value="InterPro"/>
</dbReference>
<dbReference type="Gene3D" id="1.25.60.10">
    <property type="entry name" value="MgtE N-terminal domain-like"/>
    <property type="match status" value="1"/>
</dbReference>
<dbReference type="Pfam" id="PF00571">
    <property type="entry name" value="CBS"/>
    <property type="match status" value="2"/>
</dbReference>
<evidence type="ECO:0000313" key="12">
    <source>
        <dbReference type="Proteomes" id="UP000324831"/>
    </source>
</evidence>
<comment type="subcellular location">
    <subcellularLocation>
        <location evidence="1">Membrane</location>
        <topology evidence="1">Multi-pass membrane protein</topology>
    </subcellularLocation>
</comment>
<keyword evidence="4 9" id="KW-0812">Transmembrane</keyword>
<feature type="transmembrane region" description="Helical" evidence="9">
    <location>
        <begin position="494"/>
        <end position="519"/>
    </location>
</feature>
<keyword evidence="6 9" id="KW-1133">Transmembrane helix</keyword>
<feature type="transmembrane region" description="Helical" evidence="9">
    <location>
        <begin position="440"/>
        <end position="473"/>
    </location>
</feature>
<keyword evidence="8" id="KW-0129">CBS domain</keyword>
<evidence type="ECO:0000256" key="5">
    <source>
        <dbReference type="ARBA" id="ARBA00022842"/>
    </source>
</evidence>
<proteinExistence type="inferred from homology"/>
<dbReference type="PANTHER" id="PTHR43773:SF1">
    <property type="entry name" value="MAGNESIUM TRANSPORTER MGTE"/>
    <property type="match status" value="1"/>
</dbReference>
<dbReference type="Gene3D" id="1.10.357.20">
    <property type="entry name" value="SLC41 divalent cation transporters, integral membrane domain"/>
    <property type="match status" value="1"/>
</dbReference>
<dbReference type="InterPro" id="IPR006667">
    <property type="entry name" value="SLC41_membr_dom"/>
</dbReference>
<evidence type="ECO:0000256" key="1">
    <source>
        <dbReference type="ARBA" id="ARBA00004141"/>
    </source>
</evidence>
<accession>A0A478FSQ3</accession>
<dbReference type="InterPro" id="IPR046342">
    <property type="entry name" value="CBS_dom_sf"/>
</dbReference>
<keyword evidence="5" id="KW-0460">Magnesium</keyword>
<dbReference type="SUPFAM" id="SSF54631">
    <property type="entry name" value="CBS-domain pair"/>
    <property type="match status" value="1"/>
</dbReference>
<dbReference type="InterPro" id="IPR006669">
    <property type="entry name" value="MgtE_transporter"/>
</dbReference>
<evidence type="ECO:0000256" key="7">
    <source>
        <dbReference type="ARBA" id="ARBA00023136"/>
    </source>
</evidence>
<dbReference type="InterPro" id="IPR000644">
    <property type="entry name" value="CBS_dom"/>
</dbReference>
<feature type="domain" description="CBS" evidence="10">
    <location>
        <begin position="222"/>
        <end position="281"/>
    </location>
</feature>
<feature type="transmembrane region" description="Helical" evidence="9">
    <location>
        <begin position="330"/>
        <end position="350"/>
    </location>
</feature>
<comment type="similarity">
    <text evidence="2">Belongs to the SLC41A transporter family.</text>
</comment>
<evidence type="ECO:0000256" key="2">
    <source>
        <dbReference type="ARBA" id="ARBA00009749"/>
    </source>
</evidence>
<dbReference type="PANTHER" id="PTHR43773">
    <property type="entry name" value="MAGNESIUM TRANSPORTER MGTE"/>
    <property type="match status" value="1"/>
</dbReference>
<dbReference type="Gene3D" id="3.10.580.10">
    <property type="entry name" value="CBS-domain"/>
    <property type="match status" value="1"/>
</dbReference>
<dbReference type="AlphaFoldDB" id="A0A478FSQ3"/>
<comment type="caution">
    <text evidence="11">The sequence shown here is derived from an EMBL/GenBank/DDBJ whole genome shotgun (WGS) entry which is preliminary data.</text>
</comment>
<dbReference type="SUPFAM" id="SSF161093">
    <property type="entry name" value="MgtE membrane domain-like"/>
    <property type="match status" value="1"/>
</dbReference>
<evidence type="ECO:0000256" key="9">
    <source>
        <dbReference type="SAM" id="Phobius"/>
    </source>
</evidence>
<protein>
    <submittedName>
        <fullName evidence="11">Magnesium transporter MgtE</fullName>
    </submittedName>
</protein>
<gene>
    <name evidence="11" type="ORF">MHSWG343_04130</name>
</gene>
<keyword evidence="7 9" id="KW-0472">Membrane</keyword>
<evidence type="ECO:0000256" key="6">
    <source>
        <dbReference type="ARBA" id="ARBA00022989"/>
    </source>
</evidence>
<reference evidence="11 12" key="1">
    <citation type="submission" date="2019-01" db="EMBL/GenBank/DDBJ databases">
        <title>Draft genome sequences of Candidatus Mycoplasma haemohominis SWG34-3 identified from a patient with pyrexia, anemia and liver dysfunction.</title>
        <authorList>
            <person name="Sekizuka T."/>
            <person name="Hattori N."/>
            <person name="Katano H."/>
            <person name="Takuma T."/>
            <person name="Ito T."/>
            <person name="Arai N."/>
            <person name="Yanai R."/>
            <person name="Ishii S."/>
            <person name="Miura Y."/>
            <person name="Tokunaga T."/>
            <person name="Watanabe H."/>
            <person name="Nomura N."/>
            <person name="Eguchi J."/>
            <person name="Arai T."/>
            <person name="Hasegawa H."/>
            <person name="Nakamaki T."/>
            <person name="Wakita T."/>
            <person name="Niki Y."/>
            <person name="Kuroda M."/>
        </authorList>
    </citation>
    <scope>NUCLEOTIDE SEQUENCE [LARGE SCALE GENOMIC DNA]</scope>
    <source>
        <strain evidence="11">SWG34-3</strain>
    </source>
</reference>
<name>A0A478FSQ3_9MOLU</name>
<evidence type="ECO:0000259" key="10">
    <source>
        <dbReference type="PROSITE" id="PS51371"/>
    </source>
</evidence>
<organism evidence="11 12">
    <name type="scientific">Candidatus Mycoplasma haematohominis</name>
    <dbReference type="NCBI Taxonomy" id="1494318"/>
    <lineage>
        <taxon>Bacteria</taxon>
        <taxon>Bacillati</taxon>
        <taxon>Mycoplasmatota</taxon>
        <taxon>Mollicutes</taxon>
        <taxon>Mycoplasmataceae</taxon>
        <taxon>Mycoplasma</taxon>
    </lineage>
</organism>
<dbReference type="GO" id="GO:0016020">
    <property type="term" value="C:membrane"/>
    <property type="evidence" value="ECO:0007669"/>
    <property type="project" value="UniProtKB-SubCell"/>
</dbReference>
<feature type="transmembrane region" description="Helical" evidence="9">
    <location>
        <begin position="307"/>
        <end position="324"/>
    </location>
</feature>
<dbReference type="InterPro" id="IPR036739">
    <property type="entry name" value="SLC41_membr_dom_sf"/>
</dbReference>
<evidence type="ECO:0000256" key="4">
    <source>
        <dbReference type="ARBA" id="ARBA00022692"/>
    </source>
</evidence>
<dbReference type="PROSITE" id="PS51371">
    <property type="entry name" value="CBS"/>
    <property type="match status" value="1"/>
</dbReference>
<evidence type="ECO:0000256" key="3">
    <source>
        <dbReference type="ARBA" id="ARBA00022448"/>
    </source>
</evidence>
<sequence>MFRKRIRKEEATYDSKVESVVEKINFLYQEKNDLGIKTLLKNQPINLLVDALEKIDSENVAIRFLIVAQKMKMGELFLSFGEALQLRILNTMKSGVITHLLEDLNSDDVYEIFAAATVPIQRKIIFNASKRLKEEIKQLKSFDFAEVGSIMNVTYLSLSENMSVSEAIDFLKKHKAEFDISEEIFVVNSNGVIVGQVNTQKLFFLYLDKCSTNNSEINIGEITEKSFMSVSERDDIDIVSDLFRKYSIKTLAVINNESKLVGIIDYQDVIPEILDSNIEDVHKFYGIKETKRSYLNSSILEIVKSRITCLIIMLFVATITTFAIDKFESLGVMYTAGISTAILVPIIPIITDMCGNTGSQTTATVIQAYSLGELKESDFWKVVKKELKVATVIGAVLAVCNFVRLFFYFIVTTKTDLSGFQAKVHTGTNTSDKLNPMNVYLISLVGAAASSLSLWLVVIFSKFFGVLIPCLAIKFNLDPASVSAPLLTTVLDTIASIIFFGIGVLLLHFAISGILGVTITGGKLST</sequence>
<dbReference type="Pfam" id="PF01769">
    <property type="entry name" value="MgtE"/>
    <property type="match status" value="1"/>
</dbReference>
<dbReference type="Pfam" id="PF03448">
    <property type="entry name" value="MgtE_N"/>
    <property type="match status" value="1"/>
</dbReference>
<dbReference type="InterPro" id="IPR006668">
    <property type="entry name" value="Mg_transptr_MgtE_intracell_dom"/>
</dbReference>
<dbReference type="Proteomes" id="UP000324831">
    <property type="component" value="Unassembled WGS sequence"/>
</dbReference>
<evidence type="ECO:0000313" key="11">
    <source>
        <dbReference type="EMBL" id="GCE63416.1"/>
    </source>
</evidence>
<keyword evidence="3" id="KW-0813">Transport</keyword>
<evidence type="ECO:0000256" key="8">
    <source>
        <dbReference type="PROSITE-ProRule" id="PRU00703"/>
    </source>
</evidence>
<dbReference type="SUPFAM" id="SSF158791">
    <property type="entry name" value="MgtE N-terminal domain-like"/>
    <property type="match status" value="1"/>
</dbReference>